<dbReference type="EMBL" id="CAJNOC010005705">
    <property type="protein sequence ID" value="CAF1059619.1"/>
    <property type="molecule type" value="Genomic_DNA"/>
</dbReference>
<dbReference type="Gene3D" id="2.130.10.10">
    <property type="entry name" value="YVTN repeat-like/Quinoprotein amine dehydrogenase"/>
    <property type="match status" value="1"/>
</dbReference>
<dbReference type="SUPFAM" id="SSF50978">
    <property type="entry name" value="WD40 repeat-like"/>
    <property type="match status" value="1"/>
</dbReference>
<organism evidence="1 2">
    <name type="scientific">Brachionus calyciflorus</name>
    <dbReference type="NCBI Taxonomy" id="104777"/>
    <lineage>
        <taxon>Eukaryota</taxon>
        <taxon>Metazoa</taxon>
        <taxon>Spiralia</taxon>
        <taxon>Gnathifera</taxon>
        <taxon>Rotifera</taxon>
        <taxon>Eurotatoria</taxon>
        <taxon>Monogononta</taxon>
        <taxon>Pseudotrocha</taxon>
        <taxon>Ploima</taxon>
        <taxon>Brachionidae</taxon>
        <taxon>Brachionus</taxon>
    </lineage>
</organism>
<proteinExistence type="predicted"/>
<reference evidence="1" key="1">
    <citation type="submission" date="2021-02" db="EMBL/GenBank/DDBJ databases">
        <authorList>
            <person name="Nowell W R."/>
        </authorList>
    </citation>
    <scope>NUCLEOTIDE SEQUENCE</scope>
    <source>
        <strain evidence="1">Ploen Becks lab</strain>
    </source>
</reference>
<gene>
    <name evidence="1" type="ORF">OXX778_LOCUS19219</name>
</gene>
<evidence type="ECO:0000313" key="2">
    <source>
        <dbReference type="Proteomes" id="UP000663879"/>
    </source>
</evidence>
<dbReference type="Proteomes" id="UP000663879">
    <property type="component" value="Unassembled WGS sequence"/>
</dbReference>
<dbReference type="OrthoDB" id="674604at2759"/>
<protein>
    <submittedName>
        <fullName evidence="1">Uncharacterized protein</fullName>
    </submittedName>
</protein>
<accession>A0A814L140</accession>
<name>A0A814L140_9BILA</name>
<comment type="caution">
    <text evidence="1">The sequence shown here is derived from an EMBL/GenBank/DDBJ whole genome shotgun (WGS) entry which is preliminary data.</text>
</comment>
<dbReference type="InterPro" id="IPR015943">
    <property type="entry name" value="WD40/YVTN_repeat-like_dom_sf"/>
</dbReference>
<dbReference type="AlphaFoldDB" id="A0A814L140"/>
<keyword evidence="2" id="KW-1185">Reference proteome</keyword>
<sequence>MTFRIWNIQNEQCLISHKAHKNGINGFEIIDERRFISYAHNGEVKLWNEDKEQISFSNFDFDKSKITSFKILNSDEFVTGHENGMFTIWTNNT</sequence>
<evidence type="ECO:0000313" key="1">
    <source>
        <dbReference type="EMBL" id="CAF1059619.1"/>
    </source>
</evidence>
<dbReference type="InterPro" id="IPR036322">
    <property type="entry name" value="WD40_repeat_dom_sf"/>
</dbReference>